<reference evidence="2 3" key="1">
    <citation type="submission" date="2018-12" db="EMBL/GenBank/DDBJ databases">
        <authorList>
            <consortium name="Pathogen Informatics"/>
        </authorList>
    </citation>
    <scope>NUCLEOTIDE SEQUENCE [LARGE SCALE GENOMIC DNA]</scope>
    <source>
        <strain evidence="2 3">NCTC6754</strain>
    </source>
</reference>
<dbReference type="PANTHER" id="PTHR37324">
    <property type="entry name" value="PTS SYSTEM GALACTITOL-SPECIFIC EIIC COMPONENT"/>
    <property type="match status" value="1"/>
</dbReference>
<evidence type="ECO:0000313" key="2">
    <source>
        <dbReference type="EMBL" id="VEB59292.1"/>
    </source>
</evidence>
<keyword evidence="1" id="KW-0472">Membrane</keyword>
<evidence type="ECO:0000313" key="3">
    <source>
        <dbReference type="Proteomes" id="UP000269208"/>
    </source>
</evidence>
<dbReference type="InterPro" id="IPR013853">
    <property type="entry name" value="EIIC-GAT"/>
</dbReference>
<dbReference type="GO" id="GO:0005886">
    <property type="term" value="C:plasma membrane"/>
    <property type="evidence" value="ECO:0007669"/>
    <property type="project" value="TreeGrafter"/>
</dbReference>
<proteinExistence type="predicted"/>
<dbReference type="GO" id="GO:0015577">
    <property type="term" value="F:galactitol transmembrane transporter activity"/>
    <property type="evidence" value="ECO:0007669"/>
    <property type="project" value="InterPro"/>
</dbReference>
<protein>
    <submittedName>
        <fullName evidence="2">Phosphotransferase enzyme</fullName>
    </submittedName>
</protein>
<keyword evidence="1" id="KW-1133">Transmembrane helix</keyword>
<accession>A0A3S5DMV9</accession>
<name>A0A3S5DMV9_SALET</name>
<dbReference type="Proteomes" id="UP000269208">
    <property type="component" value="Chromosome"/>
</dbReference>
<feature type="transmembrane region" description="Helical" evidence="1">
    <location>
        <begin position="22"/>
        <end position="40"/>
    </location>
</feature>
<keyword evidence="1" id="KW-0812">Transmembrane</keyword>
<keyword evidence="2" id="KW-0808">Transferase</keyword>
<sequence>MKGRNIDAQEIQKRYGMVGDPVIIGVVLGLIFGLAAGEGFKRVRNLNDYRSGDYGAVSAHDSPYR</sequence>
<dbReference type="GO" id="GO:0016740">
    <property type="term" value="F:transferase activity"/>
    <property type="evidence" value="ECO:0007669"/>
    <property type="project" value="UniProtKB-KW"/>
</dbReference>
<evidence type="ECO:0000256" key="1">
    <source>
        <dbReference type="SAM" id="Phobius"/>
    </source>
</evidence>
<dbReference type="AlphaFoldDB" id="A0A3S5DMV9"/>
<dbReference type="PANTHER" id="PTHR37324:SF4">
    <property type="entry name" value="PERMEASE IIC COMPONENT-RELATED"/>
    <property type="match status" value="1"/>
</dbReference>
<dbReference type="EMBL" id="LR134190">
    <property type="protein sequence ID" value="VEB59292.1"/>
    <property type="molecule type" value="Genomic_DNA"/>
</dbReference>
<organism evidence="2 3">
    <name type="scientific">Salmonella enterica I</name>
    <dbReference type="NCBI Taxonomy" id="59201"/>
    <lineage>
        <taxon>Bacteria</taxon>
        <taxon>Pseudomonadati</taxon>
        <taxon>Pseudomonadota</taxon>
        <taxon>Gammaproteobacteria</taxon>
        <taxon>Enterobacterales</taxon>
        <taxon>Enterobacteriaceae</taxon>
        <taxon>Salmonella</taxon>
    </lineage>
</organism>
<gene>
    <name evidence="2" type="ORF">NCTC6754_05848</name>
</gene>